<dbReference type="SMART" id="SM00448">
    <property type="entry name" value="REC"/>
    <property type="match status" value="1"/>
</dbReference>
<dbReference type="InterPro" id="IPR050595">
    <property type="entry name" value="Bact_response_regulator"/>
</dbReference>
<dbReference type="Gene3D" id="3.40.50.2300">
    <property type="match status" value="1"/>
</dbReference>
<feature type="modified residue" description="4-aspartylphosphate" evidence="2">
    <location>
        <position position="70"/>
    </location>
</feature>
<dbReference type="SUPFAM" id="SSF52172">
    <property type="entry name" value="CheY-like"/>
    <property type="match status" value="1"/>
</dbReference>
<accession>A0A0C1R0E3</accession>
<feature type="domain" description="Response regulatory" evidence="3">
    <location>
        <begin position="21"/>
        <end position="135"/>
    </location>
</feature>
<gene>
    <name evidence="4" type="ORF">SE37_15675</name>
</gene>
<dbReference type="GO" id="GO:0000160">
    <property type="term" value="P:phosphorelay signal transduction system"/>
    <property type="evidence" value="ECO:0007669"/>
    <property type="project" value="InterPro"/>
</dbReference>
<dbReference type="InterPro" id="IPR001789">
    <property type="entry name" value="Sig_transdc_resp-reg_receiver"/>
</dbReference>
<dbReference type="PANTHER" id="PTHR44591:SF3">
    <property type="entry name" value="RESPONSE REGULATORY DOMAIN-CONTAINING PROTEIN"/>
    <property type="match status" value="1"/>
</dbReference>
<dbReference type="EMBL" id="JXBL01000001">
    <property type="protein sequence ID" value="KIE43956.1"/>
    <property type="molecule type" value="Genomic_DNA"/>
</dbReference>
<dbReference type="PROSITE" id="PS50110">
    <property type="entry name" value="RESPONSE_REGULATORY"/>
    <property type="match status" value="1"/>
</dbReference>
<evidence type="ECO:0000256" key="1">
    <source>
        <dbReference type="ARBA" id="ARBA00022553"/>
    </source>
</evidence>
<dbReference type="CDD" id="cd00156">
    <property type="entry name" value="REC"/>
    <property type="match status" value="1"/>
</dbReference>
<dbReference type="Pfam" id="PF00072">
    <property type="entry name" value="Response_reg"/>
    <property type="match status" value="1"/>
</dbReference>
<proteinExistence type="predicted"/>
<keyword evidence="1 2" id="KW-0597">Phosphoprotein</keyword>
<keyword evidence="5" id="KW-1185">Reference proteome</keyword>
<protein>
    <submittedName>
        <fullName evidence="4">Histidine kinase</fullName>
    </submittedName>
</protein>
<reference evidence="4 5" key="1">
    <citation type="submission" date="2015-01" db="EMBL/GenBank/DDBJ databases">
        <title>Genome sequence of the anaerobic bacterium Geobacter soli GSS01, a dissimilatory Fe(III) reducer from soil.</title>
        <authorList>
            <person name="Yang G."/>
            <person name="Zhou S."/>
        </authorList>
    </citation>
    <scope>NUCLEOTIDE SEQUENCE [LARGE SCALE GENOMIC DNA]</scope>
    <source>
        <strain evidence="4 5">GSS01</strain>
    </source>
</reference>
<dbReference type="GO" id="GO:0016301">
    <property type="term" value="F:kinase activity"/>
    <property type="evidence" value="ECO:0007669"/>
    <property type="project" value="UniProtKB-KW"/>
</dbReference>
<dbReference type="Proteomes" id="UP000031433">
    <property type="component" value="Unassembled WGS sequence"/>
</dbReference>
<dbReference type="PANTHER" id="PTHR44591">
    <property type="entry name" value="STRESS RESPONSE REGULATOR PROTEIN 1"/>
    <property type="match status" value="1"/>
</dbReference>
<evidence type="ECO:0000313" key="5">
    <source>
        <dbReference type="Proteomes" id="UP000031433"/>
    </source>
</evidence>
<comment type="caution">
    <text evidence="4">The sequence shown here is derived from an EMBL/GenBank/DDBJ whole genome shotgun (WGS) entry which is preliminary data.</text>
</comment>
<dbReference type="AlphaFoldDB" id="A0A0C1R0E3"/>
<name>A0A0C1R0E3_9BACT</name>
<organism evidence="4 5">
    <name type="scientific">Geobacter soli</name>
    <dbReference type="NCBI Taxonomy" id="1510391"/>
    <lineage>
        <taxon>Bacteria</taxon>
        <taxon>Pseudomonadati</taxon>
        <taxon>Thermodesulfobacteriota</taxon>
        <taxon>Desulfuromonadia</taxon>
        <taxon>Geobacterales</taxon>
        <taxon>Geobacteraceae</taxon>
        <taxon>Geobacter</taxon>
    </lineage>
</organism>
<dbReference type="InterPro" id="IPR011006">
    <property type="entry name" value="CheY-like_superfamily"/>
</dbReference>
<sequence length="136" mass="14670">MLCLAVNGGEMSPEETWPESGDFLFATAGKQCAAIESLLVRNGLRVARVENGEEALSVLKGKPWKVLVADAMLPDMDGIELTRAALEKHPGLLVILGVTDPPEDFGKNAAMAGAAGVVYKPYEPDKLFPLLWFLMQ</sequence>
<evidence type="ECO:0000256" key="2">
    <source>
        <dbReference type="PROSITE-ProRule" id="PRU00169"/>
    </source>
</evidence>
<keyword evidence="4" id="KW-0808">Transferase</keyword>
<evidence type="ECO:0000259" key="3">
    <source>
        <dbReference type="PROSITE" id="PS50110"/>
    </source>
</evidence>
<keyword evidence="4" id="KW-0418">Kinase</keyword>
<evidence type="ECO:0000313" key="4">
    <source>
        <dbReference type="EMBL" id="KIE43956.1"/>
    </source>
</evidence>